<keyword evidence="5" id="KW-0238">DNA-binding</keyword>
<comment type="subcellular location">
    <subcellularLocation>
        <location evidence="2">Nucleus</location>
    </subcellularLocation>
</comment>
<dbReference type="Gene3D" id="1.20.5.170">
    <property type="match status" value="1"/>
</dbReference>
<dbReference type="RefSeq" id="XP_014173180.1">
    <property type="nucleotide sequence ID" value="XM_014317705.1"/>
</dbReference>
<feature type="domain" description="BZIP" evidence="10">
    <location>
        <begin position="162"/>
        <end position="177"/>
    </location>
</feature>
<sequence>MIPAATFSHTDAIMDMQQNVDGISPNQSDFFIGSVETEPYSDPNVYMDAANVSPSQSSDTPYQNSHPFFQDYIASDVYPSPEIEAESPMSEIYQQHLVEHEQVMSIPRVKEEPGQPLAGSMVRATPSTACASEKATTPAAKPPAKRKRENRYKNAPQSVLIRRRAQNRASQRAYRERKDQRIKDLEQLLEESQFKSNQLSMLLQTSHAELSVASTMSTATSASSAPTPITATSVVAGFDPAAASTMTVAAHPDDIDSMYIYAQMGSSYDI</sequence>
<protein>
    <recommendedName>
        <fullName evidence="8">Putative transcription factor kapC</fullName>
    </recommendedName>
</protein>
<dbReference type="OrthoDB" id="2593073at2759"/>
<evidence type="ECO:0000313" key="11">
    <source>
        <dbReference type="EMBL" id="EFX03698.1"/>
    </source>
</evidence>
<keyword evidence="6" id="KW-0804">Transcription</keyword>
<reference evidence="11 12" key="1">
    <citation type="journal article" date="2011" name="Proc. Natl. Acad. Sci. U.S.A.">
        <title>Genome and transcriptome analyses of the mountain pine beetle-fungal symbiont Grosmannia clavigera, a lodgepole pine pathogen.</title>
        <authorList>
            <person name="DiGuistini S."/>
            <person name="Wang Y."/>
            <person name="Liao N.Y."/>
            <person name="Taylor G."/>
            <person name="Tanguay P."/>
            <person name="Feau N."/>
            <person name="Henrissat B."/>
            <person name="Chan S.K."/>
            <person name="Hesse-Orce U."/>
            <person name="Alamouti S.M."/>
            <person name="Tsui C.K.M."/>
            <person name="Docking R.T."/>
            <person name="Levasseur A."/>
            <person name="Haridas S."/>
            <person name="Robertson G."/>
            <person name="Birol I."/>
            <person name="Holt R.A."/>
            <person name="Marra M.A."/>
            <person name="Hamelin R.C."/>
            <person name="Hirst M."/>
            <person name="Jones S.J.M."/>
            <person name="Bohlmann J."/>
            <person name="Breuil C."/>
        </authorList>
    </citation>
    <scope>NUCLEOTIDE SEQUENCE [LARGE SCALE GENOMIC DNA]</scope>
    <source>
        <strain evidence="12">kw1407 / UAMH 11150</strain>
    </source>
</reference>
<gene>
    <name evidence="11" type="ORF">CMQ_626</name>
</gene>
<dbReference type="HOGENOM" id="CLU_1030781_0_0_1"/>
<evidence type="ECO:0000256" key="4">
    <source>
        <dbReference type="ARBA" id="ARBA00023015"/>
    </source>
</evidence>
<evidence type="ECO:0000313" key="12">
    <source>
        <dbReference type="Proteomes" id="UP000007796"/>
    </source>
</evidence>
<dbReference type="PANTHER" id="PTHR40621">
    <property type="entry name" value="TRANSCRIPTION FACTOR KAPC-RELATED"/>
    <property type="match status" value="1"/>
</dbReference>
<dbReference type="PROSITE" id="PS00036">
    <property type="entry name" value="BZIP_BASIC"/>
    <property type="match status" value="1"/>
</dbReference>
<evidence type="ECO:0000256" key="1">
    <source>
        <dbReference type="ARBA" id="ARBA00004049"/>
    </source>
</evidence>
<dbReference type="EMBL" id="GL629765">
    <property type="protein sequence ID" value="EFX03698.1"/>
    <property type="molecule type" value="Genomic_DNA"/>
</dbReference>
<dbReference type="GO" id="GO:0001228">
    <property type="term" value="F:DNA-binding transcription activator activity, RNA polymerase II-specific"/>
    <property type="evidence" value="ECO:0007669"/>
    <property type="project" value="TreeGrafter"/>
</dbReference>
<dbReference type="InterPro" id="IPR046347">
    <property type="entry name" value="bZIP_sf"/>
</dbReference>
<accession>F0XC08</accession>
<feature type="region of interest" description="Disordered" evidence="9">
    <location>
        <begin position="128"/>
        <end position="179"/>
    </location>
</feature>
<dbReference type="Proteomes" id="UP000007796">
    <property type="component" value="Unassembled WGS sequence"/>
</dbReference>
<evidence type="ECO:0000256" key="2">
    <source>
        <dbReference type="ARBA" id="ARBA00004123"/>
    </source>
</evidence>
<proteinExistence type="inferred from homology"/>
<comment type="similarity">
    <text evidence="3">Belongs to the bZIP family.</text>
</comment>
<name>F0XC08_GROCL</name>
<comment type="function">
    <text evidence="1">Putative transcription factor.</text>
</comment>
<evidence type="ECO:0000256" key="5">
    <source>
        <dbReference type="ARBA" id="ARBA00023125"/>
    </source>
</evidence>
<keyword evidence="4" id="KW-0805">Transcription regulation</keyword>
<evidence type="ECO:0000256" key="6">
    <source>
        <dbReference type="ARBA" id="ARBA00023163"/>
    </source>
</evidence>
<dbReference type="InterPro" id="IPR004827">
    <property type="entry name" value="bZIP"/>
</dbReference>
<evidence type="ECO:0000256" key="3">
    <source>
        <dbReference type="ARBA" id="ARBA00007163"/>
    </source>
</evidence>
<evidence type="ECO:0000256" key="8">
    <source>
        <dbReference type="ARBA" id="ARBA00044067"/>
    </source>
</evidence>
<evidence type="ECO:0000256" key="7">
    <source>
        <dbReference type="ARBA" id="ARBA00023242"/>
    </source>
</evidence>
<dbReference type="InParanoid" id="F0XC08"/>
<dbReference type="SUPFAM" id="SSF57959">
    <property type="entry name" value="Leucine zipper domain"/>
    <property type="match status" value="1"/>
</dbReference>
<dbReference type="STRING" id="655863.F0XC08"/>
<keyword evidence="12" id="KW-1185">Reference proteome</keyword>
<dbReference type="PANTHER" id="PTHR40621:SF11">
    <property type="entry name" value="TRANSCRIPTION FACTOR KAPC-RELATED"/>
    <property type="match status" value="1"/>
</dbReference>
<dbReference type="InterPro" id="IPR050936">
    <property type="entry name" value="AP-1-like"/>
</dbReference>
<dbReference type="CDD" id="cd14688">
    <property type="entry name" value="bZIP_YAP"/>
    <property type="match status" value="1"/>
</dbReference>
<dbReference type="GO" id="GO:0090575">
    <property type="term" value="C:RNA polymerase II transcription regulator complex"/>
    <property type="evidence" value="ECO:0007669"/>
    <property type="project" value="TreeGrafter"/>
</dbReference>
<organism evidence="12">
    <name type="scientific">Grosmannia clavigera (strain kw1407 / UAMH 11150)</name>
    <name type="common">Blue stain fungus</name>
    <name type="synonym">Graphiocladiella clavigera</name>
    <dbReference type="NCBI Taxonomy" id="655863"/>
    <lineage>
        <taxon>Eukaryota</taxon>
        <taxon>Fungi</taxon>
        <taxon>Dikarya</taxon>
        <taxon>Ascomycota</taxon>
        <taxon>Pezizomycotina</taxon>
        <taxon>Sordariomycetes</taxon>
        <taxon>Sordariomycetidae</taxon>
        <taxon>Ophiostomatales</taxon>
        <taxon>Ophiostomataceae</taxon>
        <taxon>Leptographium</taxon>
    </lineage>
</organism>
<dbReference type="GO" id="GO:0000976">
    <property type="term" value="F:transcription cis-regulatory region binding"/>
    <property type="evidence" value="ECO:0007669"/>
    <property type="project" value="InterPro"/>
</dbReference>
<keyword evidence="7" id="KW-0539">Nucleus</keyword>
<dbReference type="AlphaFoldDB" id="F0XC08"/>
<dbReference type="GeneID" id="25979673"/>
<evidence type="ECO:0000256" key="9">
    <source>
        <dbReference type="SAM" id="MobiDB-lite"/>
    </source>
</evidence>
<evidence type="ECO:0000259" key="10">
    <source>
        <dbReference type="PROSITE" id="PS00036"/>
    </source>
</evidence>
<dbReference type="eggNOG" id="ENOG502S175">
    <property type="taxonomic scope" value="Eukaryota"/>
</dbReference>